<evidence type="ECO:0000256" key="5">
    <source>
        <dbReference type="ARBA" id="ARBA00023288"/>
    </source>
</evidence>
<name>A0A6H1NWE8_PRIMG</name>
<dbReference type="SMART" id="SM00062">
    <property type="entry name" value="PBPb"/>
    <property type="match status" value="1"/>
</dbReference>
<evidence type="ECO:0000256" key="2">
    <source>
        <dbReference type="ARBA" id="ARBA00010333"/>
    </source>
</evidence>
<keyword evidence="5" id="KW-0449">Lipoprotein</keyword>
<keyword evidence="3 7" id="KW-0732">Signal</keyword>
<evidence type="ECO:0000256" key="3">
    <source>
        <dbReference type="ARBA" id="ARBA00022729"/>
    </source>
</evidence>
<evidence type="ECO:0000313" key="9">
    <source>
        <dbReference type="EMBL" id="QIZ05596.1"/>
    </source>
</evidence>
<dbReference type="PROSITE" id="PS01039">
    <property type="entry name" value="SBP_BACTERIAL_3"/>
    <property type="match status" value="1"/>
</dbReference>
<comment type="subcellular location">
    <subcellularLocation>
        <location evidence="1">Cell envelope</location>
    </subcellularLocation>
</comment>
<dbReference type="GO" id="GO:0030313">
    <property type="term" value="C:cell envelope"/>
    <property type="evidence" value="ECO:0007669"/>
    <property type="project" value="UniProtKB-SubCell"/>
</dbReference>
<dbReference type="InterPro" id="IPR018313">
    <property type="entry name" value="SBP_3_CS"/>
</dbReference>
<dbReference type="PROSITE" id="PS51257">
    <property type="entry name" value="PROKAR_LIPOPROTEIN"/>
    <property type="match status" value="1"/>
</dbReference>
<keyword evidence="4" id="KW-0564">Palmitate</keyword>
<dbReference type="Gene3D" id="3.40.190.10">
    <property type="entry name" value="Periplasmic binding protein-like II"/>
    <property type="match status" value="2"/>
</dbReference>
<proteinExistence type="inferred from homology"/>
<protein>
    <submittedName>
        <fullName evidence="9">Transporter substrate-binding domain-containing protein</fullName>
    </submittedName>
</protein>
<dbReference type="PANTHER" id="PTHR35936">
    <property type="entry name" value="MEMBRANE-BOUND LYTIC MUREIN TRANSGLYCOSYLASE F"/>
    <property type="match status" value="1"/>
</dbReference>
<evidence type="ECO:0000259" key="8">
    <source>
        <dbReference type="SMART" id="SM00062"/>
    </source>
</evidence>
<reference evidence="9 10" key="1">
    <citation type="submission" date="2020-04" db="EMBL/GenBank/DDBJ databases">
        <title>Genome-Wide Identification of 5-Methylcytosine Sites in Bacterial Genomes By High-Throughput Sequencing of MspJI Restriction Fragments.</title>
        <authorList>
            <person name="Wu V."/>
        </authorList>
    </citation>
    <scope>NUCLEOTIDE SEQUENCE [LARGE SCALE GENOMIC DNA]</scope>
    <source>
        <strain evidence="9 10">S2</strain>
    </source>
</reference>
<organism evidence="9 10">
    <name type="scientific">Priestia megaterium</name>
    <name type="common">Bacillus megaterium</name>
    <dbReference type="NCBI Taxonomy" id="1404"/>
    <lineage>
        <taxon>Bacteria</taxon>
        <taxon>Bacillati</taxon>
        <taxon>Bacillota</taxon>
        <taxon>Bacilli</taxon>
        <taxon>Bacillales</taxon>
        <taxon>Bacillaceae</taxon>
        <taxon>Priestia</taxon>
    </lineage>
</organism>
<dbReference type="Proteomes" id="UP000501868">
    <property type="component" value="Chromosome"/>
</dbReference>
<evidence type="ECO:0000256" key="1">
    <source>
        <dbReference type="ARBA" id="ARBA00004196"/>
    </source>
</evidence>
<evidence type="ECO:0000256" key="6">
    <source>
        <dbReference type="RuleBase" id="RU003744"/>
    </source>
</evidence>
<accession>A0A6H1NWE8</accession>
<reference evidence="9 10" key="2">
    <citation type="submission" date="2020-04" db="EMBL/GenBank/DDBJ databases">
        <authorList>
            <person name="Fomenkov A."/>
            <person name="Anton B.P."/>
            <person name="Roberts R.J."/>
        </authorList>
    </citation>
    <scope>NUCLEOTIDE SEQUENCE [LARGE SCALE GENOMIC DNA]</scope>
    <source>
        <strain evidence="9 10">S2</strain>
    </source>
</reference>
<dbReference type="PANTHER" id="PTHR35936:SF34">
    <property type="entry name" value="ABC TRANSPORTER EXTRACELLULAR-BINDING PROTEIN YCKB-RELATED"/>
    <property type="match status" value="1"/>
</dbReference>
<evidence type="ECO:0000256" key="4">
    <source>
        <dbReference type="ARBA" id="ARBA00023139"/>
    </source>
</evidence>
<evidence type="ECO:0000256" key="7">
    <source>
        <dbReference type="SAM" id="SignalP"/>
    </source>
</evidence>
<dbReference type="InterPro" id="IPR001638">
    <property type="entry name" value="Solute-binding_3/MltF_N"/>
</dbReference>
<dbReference type="CDD" id="cd13713">
    <property type="entry name" value="PBP2_Cystine_like_1"/>
    <property type="match status" value="1"/>
</dbReference>
<dbReference type="SUPFAM" id="SSF53850">
    <property type="entry name" value="Periplasmic binding protein-like II"/>
    <property type="match status" value="1"/>
</dbReference>
<dbReference type="AlphaFoldDB" id="A0A6H1NWE8"/>
<feature type="chain" id="PRO_5038908778" evidence="7">
    <location>
        <begin position="25"/>
        <end position="263"/>
    </location>
</feature>
<feature type="signal peptide" evidence="7">
    <location>
        <begin position="1"/>
        <end position="24"/>
    </location>
</feature>
<evidence type="ECO:0000313" key="10">
    <source>
        <dbReference type="Proteomes" id="UP000501868"/>
    </source>
</evidence>
<dbReference type="Pfam" id="PF00497">
    <property type="entry name" value="SBP_bac_3"/>
    <property type="match status" value="1"/>
</dbReference>
<dbReference type="EMBL" id="CP051128">
    <property type="protein sequence ID" value="QIZ05596.1"/>
    <property type="molecule type" value="Genomic_DNA"/>
</dbReference>
<gene>
    <name evidence="9" type="ORF">HFZ78_01595</name>
</gene>
<sequence length="263" mass="29111">MKKSIISLVAACMAGVLIMSGCGAKEQASQSTSAEQKEFHYAMSGLFKPFNYKESNELKGFDVEIGKALAKKMGMKAVPVTNPWETIIQGLQAKKYDAILGSMTITDERKKVVDFSNPYYRSGSQVFVSENNTDIKSPDDLKGKRIGVAKGTPYKDLALKYTSKENIVEYDTDLVALMDLPTKRIDAAITDRMVGLPIIKAGTVKIKDVGKPMTHDDQAIAVRKEDKELMDKMNKALDEIIKDGTYDKISDKYFGRNILGTNN</sequence>
<feature type="domain" description="Solute-binding protein family 3/N-terminal" evidence="8">
    <location>
        <begin position="38"/>
        <end position="257"/>
    </location>
</feature>
<comment type="similarity">
    <text evidence="2 6">Belongs to the bacterial solute-binding protein 3 family.</text>
</comment>